<reference evidence="1" key="2">
    <citation type="journal article" date="2015" name="Fish Shellfish Immunol.">
        <title>Early steps in the European eel (Anguilla anguilla)-Vibrio vulnificus interaction in the gills: Role of the RtxA13 toxin.</title>
        <authorList>
            <person name="Callol A."/>
            <person name="Pajuelo D."/>
            <person name="Ebbesson L."/>
            <person name="Teles M."/>
            <person name="MacKenzie S."/>
            <person name="Amaro C."/>
        </authorList>
    </citation>
    <scope>NUCLEOTIDE SEQUENCE</scope>
</reference>
<name>A0A0E9RFN6_ANGAN</name>
<accession>A0A0E9RFN6</accession>
<reference evidence="1" key="1">
    <citation type="submission" date="2014-11" db="EMBL/GenBank/DDBJ databases">
        <authorList>
            <person name="Amaro Gonzalez C."/>
        </authorList>
    </citation>
    <scope>NUCLEOTIDE SEQUENCE</scope>
</reference>
<sequence length="38" mass="4616">MHKTIVAFWKSEKIKRILIVYFILLRNICDGVYETPIY</sequence>
<protein>
    <submittedName>
        <fullName evidence="1">Uncharacterized protein</fullName>
    </submittedName>
</protein>
<organism evidence="1">
    <name type="scientific">Anguilla anguilla</name>
    <name type="common">European freshwater eel</name>
    <name type="synonym">Muraena anguilla</name>
    <dbReference type="NCBI Taxonomy" id="7936"/>
    <lineage>
        <taxon>Eukaryota</taxon>
        <taxon>Metazoa</taxon>
        <taxon>Chordata</taxon>
        <taxon>Craniata</taxon>
        <taxon>Vertebrata</taxon>
        <taxon>Euteleostomi</taxon>
        <taxon>Actinopterygii</taxon>
        <taxon>Neopterygii</taxon>
        <taxon>Teleostei</taxon>
        <taxon>Anguilliformes</taxon>
        <taxon>Anguillidae</taxon>
        <taxon>Anguilla</taxon>
    </lineage>
</organism>
<proteinExistence type="predicted"/>
<dbReference type="EMBL" id="GBXM01080945">
    <property type="protein sequence ID" value="JAH27632.1"/>
    <property type="molecule type" value="Transcribed_RNA"/>
</dbReference>
<dbReference type="AlphaFoldDB" id="A0A0E9RFN6"/>
<evidence type="ECO:0000313" key="1">
    <source>
        <dbReference type="EMBL" id="JAH27632.1"/>
    </source>
</evidence>